<dbReference type="Proteomes" id="UP001529510">
    <property type="component" value="Unassembled WGS sequence"/>
</dbReference>
<keyword evidence="2" id="KW-1185">Reference proteome</keyword>
<organism evidence="1 2">
    <name type="scientific">Cirrhinus mrigala</name>
    <name type="common">Mrigala</name>
    <dbReference type="NCBI Taxonomy" id="683832"/>
    <lineage>
        <taxon>Eukaryota</taxon>
        <taxon>Metazoa</taxon>
        <taxon>Chordata</taxon>
        <taxon>Craniata</taxon>
        <taxon>Vertebrata</taxon>
        <taxon>Euteleostomi</taxon>
        <taxon>Actinopterygii</taxon>
        <taxon>Neopterygii</taxon>
        <taxon>Teleostei</taxon>
        <taxon>Ostariophysi</taxon>
        <taxon>Cypriniformes</taxon>
        <taxon>Cyprinidae</taxon>
        <taxon>Labeoninae</taxon>
        <taxon>Labeonini</taxon>
        <taxon>Cirrhinus</taxon>
    </lineage>
</organism>
<gene>
    <name evidence="1" type="ORF">M9458_034196</name>
</gene>
<proteinExistence type="predicted"/>
<accession>A0ABD0P7H2</accession>
<evidence type="ECO:0000313" key="1">
    <source>
        <dbReference type="EMBL" id="KAL0169600.1"/>
    </source>
</evidence>
<comment type="caution">
    <text evidence="1">The sequence shown here is derived from an EMBL/GenBank/DDBJ whole genome shotgun (WGS) entry which is preliminary data.</text>
</comment>
<protein>
    <submittedName>
        <fullName evidence="1">Uncharacterized protein</fullName>
    </submittedName>
</protein>
<evidence type="ECO:0000313" key="2">
    <source>
        <dbReference type="Proteomes" id="UP001529510"/>
    </source>
</evidence>
<reference evidence="1 2" key="1">
    <citation type="submission" date="2024-05" db="EMBL/GenBank/DDBJ databases">
        <title>Genome sequencing and assembly of Indian major carp, Cirrhinus mrigala (Hamilton, 1822).</title>
        <authorList>
            <person name="Mohindra V."/>
            <person name="Chowdhury L.M."/>
            <person name="Lal K."/>
            <person name="Jena J.K."/>
        </authorList>
    </citation>
    <scope>NUCLEOTIDE SEQUENCE [LARGE SCALE GENOMIC DNA]</scope>
    <source>
        <strain evidence="1">CM1030</strain>
        <tissue evidence="1">Blood</tissue>
    </source>
</reference>
<dbReference type="Gene3D" id="2.60.220.50">
    <property type="match status" value="1"/>
</dbReference>
<dbReference type="EMBL" id="JAMKFB020000017">
    <property type="protein sequence ID" value="KAL0169600.1"/>
    <property type="molecule type" value="Genomic_DNA"/>
</dbReference>
<feature type="non-terminal residue" evidence="1">
    <location>
        <position position="1"/>
    </location>
</feature>
<sequence length="93" mass="10211">AFNAKVTADSNVVVVGFRNLNEILPKYNKSDKLETTIVSVTTANNAIKSNSTSVELTFDYGEKRIRNHEMGVNGAVHKIQSCAHANTTLRSPY</sequence>
<name>A0ABD0P7H2_CIRMR</name>
<dbReference type="InterPro" id="IPR046338">
    <property type="entry name" value="GAIN_dom_sf"/>
</dbReference>
<dbReference type="AlphaFoldDB" id="A0ABD0P7H2"/>